<feature type="domain" description="Fas-binding factor 1 C-terminal" evidence="3">
    <location>
        <begin position="675"/>
        <end position="903"/>
    </location>
</feature>
<evidence type="ECO:0000256" key="2">
    <source>
        <dbReference type="SAM" id="MobiDB-lite"/>
    </source>
</evidence>
<evidence type="ECO:0000259" key="3">
    <source>
        <dbReference type="Pfam" id="PF21007"/>
    </source>
</evidence>
<dbReference type="InterPro" id="IPR049390">
    <property type="entry name" value="FBF1_C"/>
</dbReference>
<feature type="compositionally biased region" description="Low complexity" evidence="2">
    <location>
        <begin position="255"/>
        <end position="273"/>
    </location>
</feature>
<gene>
    <name evidence="4" type="ORF">CHILSU_LOCUS1967</name>
</gene>
<feature type="coiled-coil region" evidence="1">
    <location>
        <begin position="579"/>
        <end position="752"/>
    </location>
</feature>
<feature type="region of interest" description="Disordered" evidence="2">
    <location>
        <begin position="29"/>
        <end position="274"/>
    </location>
</feature>
<evidence type="ECO:0000313" key="5">
    <source>
        <dbReference type="Proteomes" id="UP001153292"/>
    </source>
</evidence>
<dbReference type="Proteomes" id="UP001153292">
    <property type="component" value="Chromosome 12"/>
</dbReference>
<evidence type="ECO:0000313" key="4">
    <source>
        <dbReference type="EMBL" id="CAH0398842.1"/>
    </source>
</evidence>
<dbReference type="EMBL" id="OU963905">
    <property type="protein sequence ID" value="CAH0398842.1"/>
    <property type="molecule type" value="Genomic_DNA"/>
</dbReference>
<evidence type="ECO:0000256" key="1">
    <source>
        <dbReference type="SAM" id="Coils"/>
    </source>
</evidence>
<organism evidence="4 5">
    <name type="scientific">Chilo suppressalis</name>
    <name type="common">Asiatic rice borer moth</name>
    <dbReference type="NCBI Taxonomy" id="168631"/>
    <lineage>
        <taxon>Eukaryota</taxon>
        <taxon>Metazoa</taxon>
        <taxon>Ecdysozoa</taxon>
        <taxon>Arthropoda</taxon>
        <taxon>Hexapoda</taxon>
        <taxon>Insecta</taxon>
        <taxon>Pterygota</taxon>
        <taxon>Neoptera</taxon>
        <taxon>Endopterygota</taxon>
        <taxon>Lepidoptera</taxon>
        <taxon>Glossata</taxon>
        <taxon>Ditrysia</taxon>
        <taxon>Pyraloidea</taxon>
        <taxon>Crambidae</taxon>
        <taxon>Crambinae</taxon>
        <taxon>Chilo</taxon>
    </lineage>
</organism>
<dbReference type="PANTHER" id="PTHR33689">
    <property type="entry name" value="FAS-BINDING FACTOR 1"/>
    <property type="match status" value="1"/>
</dbReference>
<dbReference type="PANTHER" id="PTHR33689:SF1">
    <property type="entry name" value="FAS-BINDING FACTOR 1"/>
    <property type="match status" value="1"/>
</dbReference>
<feature type="coiled-coil region" evidence="1">
    <location>
        <begin position="457"/>
        <end position="484"/>
    </location>
</feature>
<name>A0ABN8ASQ2_CHISP</name>
<sequence length="974" mass="111142">MSFNVDDPLAGILSDGSDDSFFDDDIIGKKKPTKAKATPTPEKKNTLFDLESNKPKNDNFNIGKSDSVRVNDSTKNYKPVSPAPFKRELSKESVQLADNKFKPATDTAKSPAKPKISASIDPLDILGDLNQPKKETIKPLEKGKSSQSLLDDILGGPSVKPSSTQVNRPIAAAKSQEFDFASILGKESKSSDSKPTSQKTTAKPEKPSKEERVPKKTKSSNDWLGIFNDGDENDNVADMPSWLGGETKKKRTETEATAIQQQAATPAAATAETVPALEERRENELTSDHISHNFNKISSAPVLHSSKEDLTAEGASLYLQQQESQLMVALQLKAQEEKLAAMQMRQKESQRIQREAALAHHEQLDAMLQQQTQHRHQMQSIINAHQERIAQRIKALLGTVNQDDGSEIHNNIDNTPVDRENTPRMKEKKQLLQLVQSLQENHDKEIDLMEISYRRQLAFLEVSLNQYEERMKEESEKLTRYYSEKIAWLDEHHLQYKRSTEDNLTSLTERHKAETEMLRLQHLENVKVLQEHHAALMENIKNAVKHEQALIQDSVGFSADLRELVSNVNENKLQSQQLLEKVQSLVDNTQSDMRRALQTRESQLTDMVQQLKIDRENFEKEKTETREMVNLLEKRLKQMTTMIEEESAMLKQKKMEFEFEKATFGKQTEFAKNVLKKQDEEIKTLRENIEKEYQDKIAKINEEKCKAERDSALISKEKASINSLKQELDKIKADLRAQLDEVSEERLKINLEKQQIHMEEQRVMAKSRDLDMLAKAAIEKQSHADKKYSEAELVQAKYEERIRRIQEHVISLNTREKQIAKEKVALSRERLNLHNERKKVENRQQCSLCRSAQFAPQYNFESVYPDSFMNVSVSRDQGDVNVNTAMSAIASEIVNLKMNKNFDLKSRYAGNSAGDAGVPADENLQTTIQTQSASGGFKDYNMDPKFMMLRLDVQQVLNNLDQNIKSDEDPNENN</sequence>
<feature type="compositionally biased region" description="Basic and acidic residues" evidence="2">
    <location>
        <begin position="202"/>
        <end position="214"/>
    </location>
</feature>
<dbReference type="Pfam" id="PF21007">
    <property type="entry name" value="FBF1"/>
    <property type="match status" value="1"/>
</dbReference>
<feature type="compositionally biased region" description="Basic and acidic residues" evidence="2">
    <location>
        <begin position="41"/>
        <end position="57"/>
    </location>
</feature>
<reference evidence="4" key="1">
    <citation type="submission" date="2021-12" db="EMBL/GenBank/DDBJ databases">
        <authorList>
            <person name="King R."/>
        </authorList>
    </citation>
    <scope>NUCLEOTIDE SEQUENCE</scope>
</reference>
<feature type="compositionally biased region" description="Basic and acidic residues" evidence="2">
    <location>
        <begin position="131"/>
        <end position="144"/>
    </location>
</feature>
<accession>A0ABN8ASQ2</accession>
<feature type="compositionally biased region" description="Polar residues" evidence="2">
    <location>
        <begin position="58"/>
        <end position="76"/>
    </location>
</feature>
<dbReference type="InterPro" id="IPR033561">
    <property type="entry name" value="FBF1"/>
</dbReference>
<keyword evidence="1" id="KW-0175">Coiled coil</keyword>
<proteinExistence type="predicted"/>
<feature type="coiled-coil region" evidence="1">
    <location>
        <begin position="788"/>
        <end position="843"/>
    </location>
</feature>
<keyword evidence="5" id="KW-1185">Reference proteome</keyword>
<protein>
    <recommendedName>
        <fullName evidence="3">Fas-binding factor 1 C-terminal domain-containing protein</fullName>
    </recommendedName>
</protein>